<organism evidence="2 3">
    <name type="scientific">Exophiala bonariae</name>
    <dbReference type="NCBI Taxonomy" id="1690606"/>
    <lineage>
        <taxon>Eukaryota</taxon>
        <taxon>Fungi</taxon>
        <taxon>Dikarya</taxon>
        <taxon>Ascomycota</taxon>
        <taxon>Pezizomycotina</taxon>
        <taxon>Eurotiomycetes</taxon>
        <taxon>Chaetothyriomycetidae</taxon>
        <taxon>Chaetothyriales</taxon>
        <taxon>Herpotrichiellaceae</taxon>
        <taxon>Exophiala</taxon>
    </lineage>
</organism>
<feature type="region of interest" description="Disordered" evidence="1">
    <location>
        <begin position="181"/>
        <end position="204"/>
    </location>
</feature>
<accession>A0AAV9MVV5</accession>
<name>A0AAV9MVV5_9EURO</name>
<keyword evidence="3" id="KW-1185">Reference proteome</keyword>
<sequence length="204" mass="23851">MADHANAIYAHVRRSSESVQDQINNIAYVKTLAPFEIHPTSIDIWCNYRQMLHLIVKHTMLPCRTELVFVEHLAHIFDAHVYHPFLLSTHMERRLCYVETAVNLAYDAIMTLLHKYRLWCKAMKDVKQNHLQPVLHRIQNSPDILQSIRELEAQQEAAKAVMRREHTPGTQPLDARARLALEQTSRSKQIPAKTKTKFRREQTI</sequence>
<evidence type="ECO:0000313" key="2">
    <source>
        <dbReference type="EMBL" id="KAK5045626.1"/>
    </source>
</evidence>
<gene>
    <name evidence="2" type="ORF">LTR84_008995</name>
</gene>
<dbReference type="RefSeq" id="XP_064701244.1">
    <property type="nucleotide sequence ID" value="XM_064852537.1"/>
</dbReference>
<dbReference type="EMBL" id="JAVRRD010000035">
    <property type="protein sequence ID" value="KAK5045626.1"/>
    <property type="molecule type" value="Genomic_DNA"/>
</dbReference>
<proteinExistence type="predicted"/>
<dbReference type="Proteomes" id="UP001358417">
    <property type="component" value="Unassembled WGS sequence"/>
</dbReference>
<reference evidence="2 3" key="1">
    <citation type="submission" date="2023-08" db="EMBL/GenBank/DDBJ databases">
        <title>Black Yeasts Isolated from many extreme environments.</title>
        <authorList>
            <person name="Coleine C."/>
            <person name="Stajich J.E."/>
            <person name="Selbmann L."/>
        </authorList>
    </citation>
    <scope>NUCLEOTIDE SEQUENCE [LARGE SCALE GENOMIC DNA]</scope>
    <source>
        <strain evidence="2 3">CCFEE 5792</strain>
    </source>
</reference>
<dbReference type="AlphaFoldDB" id="A0AAV9MVV5"/>
<protein>
    <submittedName>
        <fullName evidence="2">Uncharacterized protein</fullName>
    </submittedName>
</protein>
<dbReference type="GeneID" id="89977156"/>
<comment type="caution">
    <text evidence="2">The sequence shown here is derived from an EMBL/GenBank/DDBJ whole genome shotgun (WGS) entry which is preliminary data.</text>
</comment>
<evidence type="ECO:0000256" key="1">
    <source>
        <dbReference type="SAM" id="MobiDB-lite"/>
    </source>
</evidence>
<evidence type="ECO:0000313" key="3">
    <source>
        <dbReference type="Proteomes" id="UP001358417"/>
    </source>
</evidence>